<keyword evidence="2" id="KW-1185">Reference proteome</keyword>
<reference evidence="1 2" key="1">
    <citation type="submission" date="2011-06" db="EMBL/GenBank/DDBJ databases">
        <title>The Genome Sequence of Collinsella tanakaei YIT 12063.</title>
        <authorList>
            <consortium name="The Broad Institute Genome Sequencing Platform"/>
            <person name="Earl A."/>
            <person name="Ward D."/>
            <person name="Feldgarden M."/>
            <person name="Gevers D."/>
            <person name="Morotomi M."/>
            <person name="Young S.K."/>
            <person name="Zeng Q."/>
            <person name="Gargeya S."/>
            <person name="Fitzgerald M."/>
            <person name="Haas B."/>
            <person name="Abouelleil A."/>
            <person name="Alvarado L."/>
            <person name="Arachchi H.M."/>
            <person name="Berlin A."/>
            <person name="Brown A."/>
            <person name="Chapman S.B."/>
            <person name="Chen Z."/>
            <person name="Dunbar C."/>
            <person name="Freedman E."/>
            <person name="Gearin G."/>
            <person name="Gellesch M."/>
            <person name="Goldberg J."/>
            <person name="Griggs A."/>
            <person name="Gujja S."/>
            <person name="Heiman D."/>
            <person name="Howarth C."/>
            <person name="Larson L."/>
            <person name="Lui A."/>
            <person name="MacDonald P.J.P."/>
            <person name="Mehta T."/>
            <person name="Montmayeur A."/>
            <person name="Murphy C."/>
            <person name="Neiman D."/>
            <person name="Pearson M."/>
            <person name="Priest M."/>
            <person name="Roberts A."/>
            <person name="Saif S."/>
            <person name="Shea T."/>
            <person name="Shenoy N."/>
            <person name="Sisk P."/>
            <person name="Stolte C."/>
            <person name="Sykes S."/>
            <person name="Wortman J."/>
            <person name="Nusbaum C."/>
            <person name="Birren B."/>
        </authorList>
    </citation>
    <scope>NUCLEOTIDE SEQUENCE [LARGE SCALE GENOMIC DNA]</scope>
    <source>
        <strain evidence="1 2">YIT 12063</strain>
    </source>
</reference>
<dbReference type="PATRIC" id="fig|742742.3.peg.618"/>
<dbReference type="GeneID" id="62758405"/>
<gene>
    <name evidence="1" type="ORF">HMPREF9452_00638</name>
</gene>
<dbReference type="EMBL" id="ADLS01000008">
    <property type="protein sequence ID" value="EGX67176.1"/>
    <property type="molecule type" value="Genomic_DNA"/>
</dbReference>
<dbReference type="RefSeq" id="WP_009140674.1">
    <property type="nucleotide sequence ID" value="NZ_JH126467.1"/>
</dbReference>
<comment type="caution">
    <text evidence="1">The sequence shown here is derived from an EMBL/GenBank/DDBJ whole genome shotgun (WGS) entry which is preliminary data.</text>
</comment>
<organism evidence="1 2">
    <name type="scientific">Collinsella tanakaei YIT 12063</name>
    <dbReference type="NCBI Taxonomy" id="742742"/>
    <lineage>
        <taxon>Bacteria</taxon>
        <taxon>Bacillati</taxon>
        <taxon>Actinomycetota</taxon>
        <taxon>Coriobacteriia</taxon>
        <taxon>Coriobacteriales</taxon>
        <taxon>Coriobacteriaceae</taxon>
        <taxon>Collinsella</taxon>
    </lineage>
</organism>
<sequence length="78" mass="8958">MIAEDSNSGYEFHRALCEKSGIRCVSADFFSWEQFFTKELIKVTADTYLAYRKKSLNTAYHQPKEMAAFKKALPDLGL</sequence>
<dbReference type="OrthoDB" id="1957089at2"/>
<evidence type="ECO:0000313" key="1">
    <source>
        <dbReference type="EMBL" id="EGX67176.1"/>
    </source>
</evidence>
<dbReference type="HOGENOM" id="CLU_2615924_0_0_11"/>
<accession>G1WH25</accession>
<proteinExistence type="predicted"/>
<evidence type="ECO:0000313" key="2">
    <source>
        <dbReference type="Proteomes" id="UP000004830"/>
    </source>
</evidence>
<dbReference type="Proteomes" id="UP000004830">
    <property type="component" value="Unassembled WGS sequence"/>
</dbReference>
<name>G1WH25_9ACTN</name>
<dbReference type="AlphaFoldDB" id="G1WH25"/>
<protein>
    <submittedName>
        <fullName evidence="1">Uncharacterized protein</fullName>
    </submittedName>
</protein>